<feature type="compositionally biased region" description="Pro residues" evidence="1">
    <location>
        <begin position="930"/>
        <end position="941"/>
    </location>
</feature>
<protein>
    <submittedName>
        <fullName evidence="2">Uncharacterized protein</fullName>
    </submittedName>
</protein>
<feature type="compositionally biased region" description="Polar residues" evidence="1">
    <location>
        <begin position="951"/>
        <end position="962"/>
    </location>
</feature>
<feature type="compositionally biased region" description="Basic and acidic residues" evidence="1">
    <location>
        <begin position="711"/>
        <end position="720"/>
    </location>
</feature>
<dbReference type="AlphaFoldDB" id="U1GHS2"/>
<dbReference type="HOGENOM" id="CLU_005860_1_0_1"/>
<dbReference type="Proteomes" id="UP000019373">
    <property type="component" value="Unassembled WGS sequence"/>
</dbReference>
<evidence type="ECO:0000313" key="3">
    <source>
        <dbReference type="Proteomes" id="UP000019373"/>
    </source>
</evidence>
<feature type="region of interest" description="Disordered" evidence="1">
    <location>
        <begin position="991"/>
        <end position="1035"/>
    </location>
</feature>
<keyword evidence="3" id="KW-1185">Reference proteome</keyword>
<proteinExistence type="predicted"/>
<dbReference type="GeneID" id="19235693"/>
<gene>
    <name evidence="2" type="ORF">EPUS_00632</name>
</gene>
<feature type="region of interest" description="Disordered" evidence="1">
    <location>
        <begin position="292"/>
        <end position="313"/>
    </location>
</feature>
<dbReference type="EMBL" id="KE721204">
    <property type="protein sequence ID" value="ERF71643.1"/>
    <property type="molecule type" value="Genomic_DNA"/>
</dbReference>
<feature type="region of interest" description="Disordered" evidence="1">
    <location>
        <begin position="951"/>
        <end position="970"/>
    </location>
</feature>
<reference evidence="3" key="1">
    <citation type="journal article" date="2014" name="BMC Genomics">
        <title>Genome characteristics reveal the impact of lichenization on lichen-forming fungus Endocarpon pusillum Hedwig (Verrucariales, Ascomycota).</title>
        <authorList>
            <person name="Wang Y.-Y."/>
            <person name="Liu B."/>
            <person name="Zhang X.-Y."/>
            <person name="Zhou Q.-M."/>
            <person name="Zhang T."/>
            <person name="Li H."/>
            <person name="Yu Y.-F."/>
            <person name="Zhang X.-L."/>
            <person name="Hao X.-Y."/>
            <person name="Wang M."/>
            <person name="Wang L."/>
            <person name="Wei J.-C."/>
        </authorList>
    </citation>
    <scope>NUCLEOTIDE SEQUENCE [LARGE SCALE GENOMIC DNA]</scope>
    <source>
        <strain evidence="3">Z07020 / HMAS-L-300199</strain>
    </source>
</reference>
<feature type="compositionally biased region" description="Low complexity" evidence="1">
    <location>
        <begin position="677"/>
        <end position="697"/>
    </location>
</feature>
<feature type="compositionally biased region" description="Basic residues" evidence="1">
    <location>
        <begin position="843"/>
        <end position="855"/>
    </location>
</feature>
<dbReference type="eggNOG" id="ENOG502SICM">
    <property type="taxonomic scope" value="Eukaryota"/>
</dbReference>
<sequence length="1035" mass="114139">MSTEEATVATRTSLSKFEIVLSCNPPILASFLLHAPTTTIFQLYHTSSYLRQFLRSYPTAWKYLSFRLLQPSPTPPPAAANVPGANGSVARQSRNYALDQLLLNVVNPYSSCLKSLELDNTAVSGQILISTVLSQRRETLEHLSIRGCKNVSLKYHIVPWLTLFSLQMGGQSGKAVISPGHQELALKSLYTYRCRHHRRRPYLPSSLTRKDSDSEPTHELVILCHQLGIWTDTAWCTTPGVRCFRRRGYVTMRAPADTKEVWVVYDRLWRSKNWVGLIEDRNEASRVKAPAQRDGRVWEQDENGTEGEALGVGNDKVRYDDGKHLPMHLRKSHCEFVEAVTCDNCSSVILERCEQCSVLMHCAGCRKTLCASCAFDRPYTRNRPGDAELEEGPGEERKDKFWWAPGYSISPCSMQDQDDTANGNGPVLQLPNPSSKFKWCCTEPVFSGGGGITFGPGNSGRDFERMRAAPLPKGEGWEDAEFHSGRRAEKEAYLAQEKIPSSRIRLNKTDHYDVMHQLLGPEKQPSLVPRNLCDECYASKHWKVKCKACSQSLCLQHDLRGLKMRLCGYRDLASEKEALNRRQKSIETMELSLERLKGFIPACNWSGVPDVWHKDRYERLRGLARSSEIDDTDSTNAELGQGPRLPALQSSTTEQAVLHLPAATPSNHNENDRLNRPTSPSSNATAAASRSTSPAPSVDSVTIPTPTPEEAPEKQEDGIEPHPKWIGCLGFACPQFRGSGDHRQRCSASFKECAGCKVNVCKECADKMPKPCRCEGCVERSLVGTANPTTAAVTAVSATINGVIVTAHAAHTVTASTSTIGIETNRFWCPNCRWERVRGGRCKAGRQRITTKGKGKGKDKGKEKGKRKSQGSSEETTRPAPAPTGIDDETAQNVAEFEDLVARGDEALHAELNAVSGPPDSVPMADPSSIPAPPPLPPPMQPRVQGPVTVSINNAQHPSTNNAEERDLDRISAMVDDLQTRIERLRVVYASRRQQSEQSDAGDVSSAERSAERSETVDGNGDGGSLAAVEAEEMD</sequence>
<feature type="region of interest" description="Disordered" evidence="1">
    <location>
        <begin position="662"/>
        <end position="720"/>
    </location>
</feature>
<feature type="region of interest" description="Disordered" evidence="1">
    <location>
        <begin position="913"/>
        <end position="946"/>
    </location>
</feature>
<feature type="region of interest" description="Disordered" evidence="1">
    <location>
        <begin position="843"/>
        <end position="890"/>
    </location>
</feature>
<organism evidence="2 3">
    <name type="scientific">Endocarpon pusillum (strain Z07020 / HMAS-L-300199)</name>
    <name type="common">Lichen-forming fungus</name>
    <dbReference type="NCBI Taxonomy" id="1263415"/>
    <lineage>
        <taxon>Eukaryota</taxon>
        <taxon>Fungi</taxon>
        <taxon>Dikarya</taxon>
        <taxon>Ascomycota</taxon>
        <taxon>Pezizomycotina</taxon>
        <taxon>Eurotiomycetes</taxon>
        <taxon>Chaetothyriomycetidae</taxon>
        <taxon>Verrucariales</taxon>
        <taxon>Verrucariaceae</taxon>
        <taxon>Endocarpon</taxon>
    </lineage>
</organism>
<evidence type="ECO:0000256" key="1">
    <source>
        <dbReference type="SAM" id="MobiDB-lite"/>
    </source>
</evidence>
<dbReference type="RefSeq" id="XP_007802852.1">
    <property type="nucleotide sequence ID" value="XM_007804661.1"/>
</dbReference>
<name>U1GHS2_ENDPU</name>
<dbReference type="OrthoDB" id="3903581at2759"/>
<evidence type="ECO:0000313" key="2">
    <source>
        <dbReference type="EMBL" id="ERF71643.1"/>
    </source>
</evidence>
<accession>U1GHS2</accession>